<proteinExistence type="predicted"/>
<dbReference type="EMBL" id="CM037159">
    <property type="protein sequence ID" value="KAH7865104.1"/>
    <property type="molecule type" value="Genomic_DNA"/>
</dbReference>
<protein>
    <submittedName>
        <fullName evidence="1">Uncharacterized protein</fullName>
    </submittedName>
</protein>
<evidence type="ECO:0000313" key="1">
    <source>
        <dbReference type="EMBL" id="KAH7865104.1"/>
    </source>
</evidence>
<name>A0ACB7ZHZ9_9ERIC</name>
<reference evidence="1 2" key="1">
    <citation type="journal article" date="2021" name="Hortic Res">
        <title>High-quality reference genome and annotation aids understanding of berry development for evergreen blueberry (Vaccinium darrowii).</title>
        <authorList>
            <person name="Yu J."/>
            <person name="Hulse-Kemp A.M."/>
            <person name="Babiker E."/>
            <person name="Staton M."/>
        </authorList>
    </citation>
    <scope>NUCLEOTIDE SEQUENCE [LARGE SCALE GENOMIC DNA]</scope>
    <source>
        <strain evidence="2">cv. NJ 8807/NJ 8810</strain>
        <tissue evidence="1">Young leaf</tissue>
    </source>
</reference>
<dbReference type="Proteomes" id="UP000828048">
    <property type="component" value="Chromosome 9"/>
</dbReference>
<comment type="caution">
    <text evidence="1">The sequence shown here is derived from an EMBL/GenBank/DDBJ whole genome shotgun (WGS) entry which is preliminary data.</text>
</comment>
<organism evidence="1 2">
    <name type="scientific">Vaccinium darrowii</name>
    <dbReference type="NCBI Taxonomy" id="229202"/>
    <lineage>
        <taxon>Eukaryota</taxon>
        <taxon>Viridiplantae</taxon>
        <taxon>Streptophyta</taxon>
        <taxon>Embryophyta</taxon>
        <taxon>Tracheophyta</taxon>
        <taxon>Spermatophyta</taxon>
        <taxon>Magnoliopsida</taxon>
        <taxon>eudicotyledons</taxon>
        <taxon>Gunneridae</taxon>
        <taxon>Pentapetalae</taxon>
        <taxon>asterids</taxon>
        <taxon>Ericales</taxon>
        <taxon>Ericaceae</taxon>
        <taxon>Vaccinioideae</taxon>
        <taxon>Vaccinieae</taxon>
        <taxon>Vaccinium</taxon>
    </lineage>
</organism>
<evidence type="ECO:0000313" key="2">
    <source>
        <dbReference type="Proteomes" id="UP000828048"/>
    </source>
</evidence>
<keyword evidence="2" id="KW-1185">Reference proteome</keyword>
<accession>A0ACB7ZHZ9</accession>
<sequence>MRVDSMSAPLEMDARQMFKKLTESCPVLTGQTVVDDEEVFKSLVLKMDIKQKYAYTLAWRRSAFELPGDNPYSHIPKTGNLLHECYKEMRKLKQKAIDCYAENYLHENREEHDGDGAFDIQDKDDPHIINMQTRATVQHDLLILGNQLPFFVLQKLTTNCCFCNHEECVIAISNDTTKNGGPGDTNEEGGNGNTKGGGSPSGTKEGGGNGDPIKEGSTGDETEEGGPADDTKEDLEERYYHILHVIHDQYLRFDPPKERGIMQAPKEPIKGDSMTFHS</sequence>
<gene>
    <name evidence="1" type="ORF">Vadar_002333</name>
</gene>